<evidence type="ECO:0000313" key="2">
    <source>
        <dbReference type="EMBL" id="KAL3765244.1"/>
    </source>
</evidence>
<dbReference type="Gene3D" id="1.20.1250.20">
    <property type="entry name" value="MFS general substrate transporter like domains"/>
    <property type="match status" value="1"/>
</dbReference>
<proteinExistence type="predicted"/>
<dbReference type="AlphaFoldDB" id="A0ABD3MMI9"/>
<name>A0ABD3MMI9_9STRA</name>
<keyword evidence="1" id="KW-0812">Transmembrane</keyword>
<keyword evidence="1" id="KW-1133">Transmembrane helix</keyword>
<gene>
    <name evidence="2" type="ORF">ACHAW5_010863</name>
</gene>
<sequence length="195" mass="21512">MSTSFASSILNGEVIQRVLSDPNSTYVGLYTAVTSLVAAGSSLIFGWMQTSRGRFRCGKGDALTIGASSYLTISLLFLFLLDWDRMTLLFIYTLLGIGRATYEGTLRAVFADFFPNDKEGAFGNVILFTGTSSTVGYVLSVTGALECDRVGRYCLEYSDGSMHNVLVMEWVIIVTAIVAIPSFWRAAWLFRNDRR</sequence>
<dbReference type="Proteomes" id="UP001530315">
    <property type="component" value="Unassembled WGS sequence"/>
</dbReference>
<feature type="transmembrane region" description="Helical" evidence="1">
    <location>
        <begin position="122"/>
        <end position="145"/>
    </location>
</feature>
<feature type="transmembrane region" description="Helical" evidence="1">
    <location>
        <begin position="165"/>
        <end position="190"/>
    </location>
</feature>
<evidence type="ECO:0000256" key="1">
    <source>
        <dbReference type="SAM" id="Phobius"/>
    </source>
</evidence>
<accession>A0ABD3MMI9</accession>
<dbReference type="EMBL" id="JALLAZ020001756">
    <property type="protein sequence ID" value="KAL3765244.1"/>
    <property type="molecule type" value="Genomic_DNA"/>
</dbReference>
<feature type="transmembrane region" description="Helical" evidence="1">
    <location>
        <begin position="60"/>
        <end position="81"/>
    </location>
</feature>
<protein>
    <submittedName>
        <fullName evidence="2">Uncharacterized protein</fullName>
    </submittedName>
</protein>
<evidence type="ECO:0000313" key="3">
    <source>
        <dbReference type="Proteomes" id="UP001530315"/>
    </source>
</evidence>
<keyword evidence="3" id="KW-1185">Reference proteome</keyword>
<dbReference type="SUPFAM" id="SSF103473">
    <property type="entry name" value="MFS general substrate transporter"/>
    <property type="match status" value="1"/>
</dbReference>
<feature type="transmembrane region" description="Helical" evidence="1">
    <location>
        <begin position="87"/>
        <end position="110"/>
    </location>
</feature>
<organism evidence="2 3">
    <name type="scientific">Stephanodiscus triporus</name>
    <dbReference type="NCBI Taxonomy" id="2934178"/>
    <lineage>
        <taxon>Eukaryota</taxon>
        <taxon>Sar</taxon>
        <taxon>Stramenopiles</taxon>
        <taxon>Ochrophyta</taxon>
        <taxon>Bacillariophyta</taxon>
        <taxon>Coscinodiscophyceae</taxon>
        <taxon>Thalassiosirophycidae</taxon>
        <taxon>Stephanodiscales</taxon>
        <taxon>Stephanodiscaceae</taxon>
        <taxon>Stephanodiscus</taxon>
    </lineage>
</organism>
<comment type="caution">
    <text evidence="2">The sequence shown here is derived from an EMBL/GenBank/DDBJ whole genome shotgun (WGS) entry which is preliminary data.</text>
</comment>
<reference evidence="2 3" key="1">
    <citation type="submission" date="2024-10" db="EMBL/GenBank/DDBJ databases">
        <title>Updated reference genomes for cyclostephanoid diatoms.</title>
        <authorList>
            <person name="Roberts W.R."/>
            <person name="Alverson A.J."/>
        </authorList>
    </citation>
    <scope>NUCLEOTIDE SEQUENCE [LARGE SCALE GENOMIC DNA]</scope>
    <source>
        <strain evidence="2 3">AJA276-08</strain>
    </source>
</reference>
<dbReference type="InterPro" id="IPR036259">
    <property type="entry name" value="MFS_trans_sf"/>
</dbReference>
<keyword evidence="1" id="KW-0472">Membrane</keyword>
<feature type="transmembrane region" description="Helical" evidence="1">
    <location>
        <begin position="27"/>
        <end position="48"/>
    </location>
</feature>